<comment type="caution">
    <text evidence="2">The sequence shown here is derived from an EMBL/GenBank/DDBJ whole genome shotgun (WGS) entry which is preliminary data.</text>
</comment>
<gene>
    <name evidence="2" type="ORF">CA13_11730</name>
</gene>
<dbReference type="AlphaFoldDB" id="A0A5C5YYL0"/>
<proteinExistence type="predicted"/>
<feature type="region of interest" description="Disordered" evidence="1">
    <location>
        <begin position="60"/>
        <end position="98"/>
    </location>
</feature>
<dbReference type="Proteomes" id="UP000315010">
    <property type="component" value="Unassembled WGS sequence"/>
</dbReference>
<organism evidence="2 3">
    <name type="scientific">Novipirellula herctigrandis</name>
    <dbReference type="NCBI Taxonomy" id="2527986"/>
    <lineage>
        <taxon>Bacteria</taxon>
        <taxon>Pseudomonadati</taxon>
        <taxon>Planctomycetota</taxon>
        <taxon>Planctomycetia</taxon>
        <taxon>Pirellulales</taxon>
        <taxon>Pirellulaceae</taxon>
        <taxon>Novipirellula</taxon>
    </lineage>
</organism>
<keyword evidence="3" id="KW-1185">Reference proteome</keyword>
<sequence length="98" mass="11331">MVAPKAVQSRGKNHSGRRIDLSYTQLERSQRDLIGWMRSLHRVKRGEIVAIASTAREREKEYDKRHSIGVKPPWLKTQSAPRRNGRSKHRASSIERST</sequence>
<name>A0A5C5YYL0_9BACT</name>
<evidence type="ECO:0000256" key="1">
    <source>
        <dbReference type="SAM" id="MobiDB-lite"/>
    </source>
</evidence>
<reference evidence="2 3" key="1">
    <citation type="submission" date="2019-02" db="EMBL/GenBank/DDBJ databases">
        <title>Deep-cultivation of Planctomycetes and their phenomic and genomic characterization uncovers novel biology.</title>
        <authorList>
            <person name="Wiegand S."/>
            <person name="Jogler M."/>
            <person name="Boedeker C."/>
            <person name="Pinto D."/>
            <person name="Vollmers J."/>
            <person name="Rivas-Marin E."/>
            <person name="Kohn T."/>
            <person name="Peeters S.H."/>
            <person name="Heuer A."/>
            <person name="Rast P."/>
            <person name="Oberbeckmann S."/>
            <person name="Bunk B."/>
            <person name="Jeske O."/>
            <person name="Meyerdierks A."/>
            <person name="Storesund J.E."/>
            <person name="Kallscheuer N."/>
            <person name="Luecker S."/>
            <person name="Lage O.M."/>
            <person name="Pohl T."/>
            <person name="Merkel B.J."/>
            <person name="Hornburger P."/>
            <person name="Mueller R.-W."/>
            <person name="Bruemmer F."/>
            <person name="Labrenz M."/>
            <person name="Spormann A.M."/>
            <person name="Op Den Camp H."/>
            <person name="Overmann J."/>
            <person name="Amann R."/>
            <person name="Jetten M.S.M."/>
            <person name="Mascher T."/>
            <person name="Medema M.H."/>
            <person name="Devos D.P."/>
            <person name="Kaster A.-K."/>
            <person name="Ovreas L."/>
            <person name="Rohde M."/>
            <person name="Galperin M.Y."/>
            <person name="Jogler C."/>
        </authorList>
    </citation>
    <scope>NUCLEOTIDE SEQUENCE [LARGE SCALE GENOMIC DNA]</scope>
    <source>
        <strain evidence="2 3">CA13</strain>
    </source>
</reference>
<evidence type="ECO:0000313" key="3">
    <source>
        <dbReference type="Proteomes" id="UP000315010"/>
    </source>
</evidence>
<evidence type="ECO:0000313" key="2">
    <source>
        <dbReference type="EMBL" id="TWT79766.1"/>
    </source>
</evidence>
<dbReference type="EMBL" id="SJPJ01000001">
    <property type="protein sequence ID" value="TWT79766.1"/>
    <property type="molecule type" value="Genomic_DNA"/>
</dbReference>
<accession>A0A5C5YYL0</accession>
<protein>
    <submittedName>
        <fullName evidence="2">Uncharacterized protein</fullName>
    </submittedName>
</protein>